<evidence type="ECO:0008006" key="3">
    <source>
        <dbReference type="Google" id="ProtNLM"/>
    </source>
</evidence>
<reference evidence="1 2" key="1">
    <citation type="submission" date="2018-06" db="EMBL/GenBank/DDBJ databases">
        <authorList>
            <consortium name="Pathogen Informatics"/>
            <person name="Doyle S."/>
        </authorList>
    </citation>
    <scope>NUCLEOTIDE SEQUENCE [LARGE SCALE GENOMIC DNA]</scope>
    <source>
        <strain evidence="1 2">NCTC11388</strain>
    </source>
</reference>
<dbReference type="Proteomes" id="UP000254893">
    <property type="component" value="Unassembled WGS sequence"/>
</dbReference>
<evidence type="ECO:0000313" key="1">
    <source>
        <dbReference type="EMBL" id="SUJ01292.1"/>
    </source>
</evidence>
<protein>
    <recommendedName>
        <fullName evidence="3">HEAT repeat</fullName>
    </recommendedName>
</protein>
<dbReference type="InterPro" id="IPR011989">
    <property type="entry name" value="ARM-like"/>
</dbReference>
<dbReference type="AlphaFoldDB" id="A0A380BGZ0"/>
<dbReference type="SUPFAM" id="SSF48371">
    <property type="entry name" value="ARM repeat"/>
    <property type="match status" value="1"/>
</dbReference>
<proteinExistence type="predicted"/>
<gene>
    <name evidence="1" type="ORF">NCTC11388_00751</name>
</gene>
<dbReference type="RefSeq" id="WP_115169156.1">
    <property type="nucleotide sequence ID" value="NZ_UGYW01000002.1"/>
</dbReference>
<evidence type="ECO:0000313" key="2">
    <source>
        <dbReference type="Proteomes" id="UP000254893"/>
    </source>
</evidence>
<accession>A0A380BGZ0</accession>
<name>A0A380BGZ0_SPHSI</name>
<dbReference type="Gene3D" id="1.25.10.10">
    <property type="entry name" value="Leucine-rich Repeat Variant"/>
    <property type="match status" value="1"/>
</dbReference>
<organism evidence="1 2">
    <name type="scientific">Sphingobacterium spiritivorum</name>
    <name type="common">Flavobacterium spiritivorum</name>
    <dbReference type="NCBI Taxonomy" id="258"/>
    <lineage>
        <taxon>Bacteria</taxon>
        <taxon>Pseudomonadati</taxon>
        <taxon>Bacteroidota</taxon>
        <taxon>Sphingobacteriia</taxon>
        <taxon>Sphingobacteriales</taxon>
        <taxon>Sphingobacteriaceae</taxon>
        <taxon>Sphingobacterium</taxon>
    </lineage>
</organism>
<dbReference type="EMBL" id="UGYW01000002">
    <property type="protein sequence ID" value="SUJ01292.1"/>
    <property type="molecule type" value="Genomic_DNA"/>
</dbReference>
<dbReference type="InterPro" id="IPR016024">
    <property type="entry name" value="ARM-type_fold"/>
</dbReference>
<sequence>MTIEELFKEKEIKSKEKTETISNWILEKSLAVEELLVFAENQKDPVKATCIEALEYATRHHPELADEHVLLFVTQCLRSKPPRIKWESAKVIGNIAHLFSTKLNEPISNLLDNTTHEGTVVRWSAAFALGQIIKLKTEYNVTLLPAVEQICEQEQKKSIQKIYQEALKKIKTNS</sequence>